<feature type="transmembrane region" description="Helical" evidence="6">
    <location>
        <begin position="428"/>
        <end position="447"/>
    </location>
</feature>
<evidence type="ECO:0000256" key="5">
    <source>
        <dbReference type="ARBA" id="ARBA00023136"/>
    </source>
</evidence>
<comment type="subcellular location">
    <subcellularLocation>
        <location evidence="1">Cell membrane</location>
        <topology evidence="1">Multi-pass membrane protein</topology>
    </subcellularLocation>
</comment>
<keyword evidence="2" id="KW-1003">Cell membrane</keyword>
<dbReference type="InterPro" id="IPR051605">
    <property type="entry name" value="CstA"/>
</dbReference>
<dbReference type="AlphaFoldDB" id="A0A284VRU6"/>
<name>A0A284VRU6_9EURY</name>
<evidence type="ECO:0000256" key="1">
    <source>
        <dbReference type="ARBA" id="ARBA00004651"/>
    </source>
</evidence>
<sequence>MVLEYFPTNKFVLFGFQFKSIAGLSPVVGAITAAMLWGWLPALAWILIGNAFIGWVQDYFSCMISLRNEGKSFGPLSYELIGPRTRNILMIFLVFYLILIMAAFASLAAGMLKASINSIVPMAAVLLAGVLVGLMIYKMKLNPFIGTAVGVVLIAAGIFSGASLPVSIPDVNIWLIVLLLLCLVAALTPIWRFTQPTIYMFFYVVFFGLIALVISLIAGNPTYVRADYTDFFAGMTGAAAKPLWPLLFVTIACGSVSGWHSLVSSSATSKQIENERDVAPVTGGSMLAEGALALLALSIVATLSAADTKGLTADAIFTKGAASLLGGSPTAAAYVGLIFIALAMAVMMLVVRLGRLTISEIGGERVPLLQNKYIASILFLAVTFILASPTFGGTWFYIWVLFGGSNQLMAGLALMIITLWLLDTKKGWMISGIPGVFMIVTTIAALGYASYQSLTKGFASPVSPGNIVAGLIGVVLIVAALIMCVDIYRAFQRRINATSPIKEEKRITPPSKSTN</sequence>
<reference evidence="9" key="1">
    <citation type="submission" date="2017-06" db="EMBL/GenBank/DDBJ databases">
        <authorList>
            <person name="Cremers G."/>
        </authorList>
    </citation>
    <scope>NUCLEOTIDE SEQUENCE [LARGE SCALE GENOMIC DNA]</scope>
</reference>
<evidence type="ECO:0000256" key="3">
    <source>
        <dbReference type="ARBA" id="ARBA00022692"/>
    </source>
</evidence>
<keyword evidence="4 6" id="KW-1133">Transmembrane helix</keyword>
<dbReference type="EMBL" id="FZMP01000201">
    <property type="protein sequence ID" value="SNQ61907.1"/>
    <property type="molecule type" value="Genomic_DNA"/>
</dbReference>
<feature type="transmembrane region" description="Helical" evidence="6">
    <location>
        <begin position="43"/>
        <end position="66"/>
    </location>
</feature>
<evidence type="ECO:0000313" key="9">
    <source>
        <dbReference type="Proteomes" id="UP000218615"/>
    </source>
</evidence>
<feature type="transmembrane region" description="Helical" evidence="6">
    <location>
        <begin position="467"/>
        <end position="488"/>
    </location>
</feature>
<dbReference type="PANTHER" id="PTHR30252">
    <property type="entry name" value="INNER MEMBRANE PEPTIDE TRANSPORTER"/>
    <property type="match status" value="1"/>
</dbReference>
<keyword evidence="3 6" id="KW-0812">Transmembrane</keyword>
<feature type="transmembrane region" description="Helical" evidence="6">
    <location>
        <begin position="144"/>
        <end position="165"/>
    </location>
</feature>
<feature type="transmembrane region" description="Helical" evidence="6">
    <location>
        <begin position="243"/>
        <end position="263"/>
    </location>
</feature>
<feature type="transmembrane region" description="Helical" evidence="6">
    <location>
        <begin position="331"/>
        <end position="353"/>
    </location>
</feature>
<evidence type="ECO:0000313" key="8">
    <source>
        <dbReference type="EMBL" id="SNQ61907.1"/>
    </source>
</evidence>
<feature type="transmembrane region" description="Helical" evidence="6">
    <location>
        <begin position="198"/>
        <end position="223"/>
    </location>
</feature>
<dbReference type="Proteomes" id="UP000218615">
    <property type="component" value="Unassembled WGS sequence"/>
</dbReference>
<dbReference type="GO" id="GO:0005886">
    <property type="term" value="C:plasma membrane"/>
    <property type="evidence" value="ECO:0007669"/>
    <property type="project" value="UniProtKB-SubCell"/>
</dbReference>
<proteinExistence type="predicted"/>
<dbReference type="RefSeq" id="WP_096206536.1">
    <property type="nucleotide sequence ID" value="NZ_FZMP01000201.1"/>
</dbReference>
<dbReference type="InterPro" id="IPR003706">
    <property type="entry name" value="CstA_N"/>
</dbReference>
<feature type="domain" description="CstA N-terminal" evidence="7">
    <location>
        <begin position="4"/>
        <end position="319"/>
    </location>
</feature>
<feature type="transmembrane region" description="Helical" evidence="6">
    <location>
        <begin position="87"/>
        <end position="112"/>
    </location>
</feature>
<dbReference type="OrthoDB" id="77715at2157"/>
<dbReference type="Pfam" id="PF02554">
    <property type="entry name" value="CstA"/>
    <property type="match status" value="2"/>
</dbReference>
<evidence type="ECO:0000256" key="6">
    <source>
        <dbReference type="SAM" id="Phobius"/>
    </source>
</evidence>
<keyword evidence="5 6" id="KW-0472">Membrane</keyword>
<feature type="transmembrane region" description="Helical" evidence="6">
    <location>
        <begin position="171"/>
        <end position="191"/>
    </location>
</feature>
<feature type="transmembrane region" description="Helical" evidence="6">
    <location>
        <begin position="118"/>
        <end position="137"/>
    </location>
</feature>
<protein>
    <submittedName>
        <fullName evidence="8">Carbon starvation protein, predicted membrane protein</fullName>
    </submittedName>
</protein>
<evidence type="ECO:0000256" key="2">
    <source>
        <dbReference type="ARBA" id="ARBA00022475"/>
    </source>
</evidence>
<evidence type="ECO:0000259" key="7">
    <source>
        <dbReference type="Pfam" id="PF02554"/>
    </source>
</evidence>
<gene>
    <name evidence="8" type="ORF">MNV_540004</name>
</gene>
<feature type="transmembrane region" description="Helical" evidence="6">
    <location>
        <begin position="397"/>
        <end position="421"/>
    </location>
</feature>
<dbReference type="GO" id="GO:0009267">
    <property type="term" value="P:cellular response to starvation"/>
    <property type="evidence" value="ECO:0007669"/>
    <property type="project" value="InterPro"/>
</dbReference>
<feature type="transmembrane region" description="Helical" evidence="6">
    <location>
        <begin position="284"/>
        <end position="306"/>
    </location>
</feature>
<accession>A0A284VRU6</accession>
<dbReference type="PANTHER" id="PTHR30252:SF4">
    <property type="entry name" value="CARBON STARVATION"/>
    <property type="match status" value="1"/>
</dbReference>
<evidence type="ECO:0000256" key="4">
    <source>
        <dbReference type="ARBA" id="ARBA00022989"/>
    </source>
</evidence>
<feature type="transmembrane region" description="Helical" evidence="6">
    <location>
        <begin position="373"/>
        <end position="391"/>
    </location>
</feature>
<organism evidence="8 9">
    <name type="scientific">Candidatus Methanoperedens nitratireducens</name>
    <dbReference type="NCBI Taxonomy" id="1392998"/>
    <lineage>
        <taxon>Archaea</taxon>
        <taxon>Methanobacteriati</taxon>
        <taxon>Methanobacteriota</taxon>
        <taxon>Stenosarchaea group</taxon>
        <taxon>Methanomicrobia</taxon>
        <taxon>Methanosarcinales</taxon>
        <taxon>ANME-2 cluster</taxon>
        <taxon>Candidatus Methanoperedentaceae</taxon>
        <taxon>Candidatus Methanoperedens</taxon>
    </lineage>
</organism>
<feature type="domain" description="CstA N-terminal" evidence="7">
    <location>
        <begin position="332"/>
        <end position="445"/>
    </location>
</feature>
<keyword evidence="9" id="KW-1185">Reference proteome</keyword>